<comment type="caution">
    <text evidence="2">The sequence shown here is derived from an EMBL/GenBank/DDBJ whole genome shotgun (WGS) entry which is preliminary data.</text>
</comment>
<dbReference type="AlphaFoldDB" id="A0A8H4R7S0"/>
<sequence length="319" mass="36436">MHVLSISLHSVEFAEVVQDINYELDIFAYEDNPAASWIWSRPPELDVRLPKTISKAKAIISECHAHHSDCEAASPPRLPTRVINVQESTSLTVYLHTSEGTGEFHQYIALGYCWGGDQPVVALKHNLDDLRSGITVATLPQTLQDAVQTTRDLGYRAASWSEIIRQYTYRNLTFPGDRSRAITGIIAALEEAWDDKSKLQRDCVITADLFELTKGTRLTLSCRVIPEHEWPTLESNLFNIYKDIEEADEFGGIPQFYLYLRSESHLSSKQWHHAFALIVIEEEIDIFRRIGLIEVHSRNIEVVRDLEQRLQATRHVTLI</sequence>
<evidence type="ECO:0000259" key="1">
    <source>
        <dbReference type="Pfam" id="PF06985"/>
    </source>
</evidence>
<accession>A0A8H4R7S0</accession>
<dbReference type="Proteomes" id="UP000566819">
    <property type="component" value="Unassembled WGS sequence"/>
</dbReference>
<dbReference type="InterPro" id="IPR010730">
    <property type="entry name" value="HET"/>
</dbReference>
<name>A0A8H4R7S0_9HELO</name>
<evidence type="ECO:0000313" key="3">
    <source>
        <dbReference type="Proteomes" id="UP000566819"/>
    </source>
</evidence>
<dbReference type="PANTHER" id="PTHR33112:SF16">
    <property type="entry name" value="HETEROKARYON INCOMPATIBILITY DOMAIN-CONTAINING PROTEIN"/>
    <property type="match status" value="1"/>
</dbReference>
<organism evidence="2 3">
    <name type="scientific">Cudoniella acicularis</name>
    <dbReference type="NCBI Taxonomy" id="354080"/>
    <lineage>
        <taxon>Eukaryota</taxon>
        <taxon>Fungi</taxon>
        <taxon>Dikarya</taxon>
        <taxon>Ascomycota</taxon>
        <taxon>Pezizomycotina</taxon>
        <taxon>Leotiomycetes</taxon>
        <taxon>Helotiales</taxon>
        <taxon>Tricladiaceae</taxon>
        <taxon>Cudoniella</taxon>
    </lineage>
</organism>
<evidence type="ECO:0000313" key="2">
    <source>
        <dbReference type="EMBL" id="KAF4624917.1"/>
    </source>
</evidence>
<proteinExistence type="predicted"/>
<dbReference type="OrthoDB" id="3565377at2759"/>
<gene>
    <name evidence="2" type="ORF">G7Y89_g13253</name>
</gene>
<protein>
    <recommendedName>
        <fullName evidence="1">Heterokaryon incompatibility domain-containing protein</fullName>
    </recommendedName>
</protein>
<dbReference type="EMBL" id="JAAMPI010001517">
    <property type="protein sequence ID" value="KAF4624917.1"/>
    <property type="molecule type" value="Genomic_DNA"/>
</dbReference>
<dbReference type="Pfam" id="PF06985">
    <property type="entry name" value="HET"/>
    <property type="match status" value="1"/>
</dbReference>
<dbReference type="PANTHER" id="PTHR33112">
    <property type="entry name" value="DOMAIN PROTEIN, PUTATIVE-RELATED"/>
    <property type="match status" value="1"/>
</dbReference>
<reference evidence="2 3" key="1">
    <citation type="submission" date="2020-03" db="EMBL/GenBank/DDBJ databases">
        <title>Draft Genome Sequence of Cudoniella acicularis.</title>
        <authorList>
            <person name="Buettner E."/>
            <person name="Kellner H."/>
        </authorList>
    </citation>
    <scope>NUCLEOTIDE SEQUENCE [LARGE SCALE GENOMIC DNA]</scope>
    <source>
        <strain evidence="2 3">DSM 108380</strain>
    </source>
</reference>
<keyword evidence="3" id="KW-1185">Reference proteome</keyword>
<feature type="domain" description="Heterokaryon incompatibility" evidence="1">
    <location>
        <begin position="107"/>
        <end position="157"/>
    </location>
</feature>